<dbReference type="NCBIfam" id="TIGR02209">
    <property type="entry name" value="ftsL_broad"/>
    <property type="match status" value="1"/>
</dbReference>
<feature type="region of interest" description="Disordered" evidence="9">
    <location>
        <begin position="1"/>
        <end position="26"/>
    </location>
</feature>
<evidence type="ECO:0000256" key="2">
    <source>
        <dbReference type="ARBA" id="ARBA00022618"/>
    </source>
</evidence>
<evidence type="ECO:0000256" key="3">
    <source>
        <dbReference type="ARBA" id="ARBA00022692"/>
    </source>
</evidence>
<keyword evidence="1 7" id="KW-1003">Cell membrane</keyword>
<dbReference type="EMBL" id="JAHQCS010000100">
    <property type="protein sequence ID" value="MBU9712415.1"/>
    <property type="molecule type" value="Genomic_DNA"/>
</dbReference>
<evidence type="ECO:0000313" key="11">
    <source>
        <dbReference type="Proteomes" id="UP000784880"/>
    </source>
</evidence>
<comment type="subcellular location">
    <subcellularLocation>
        <location evidence="7">Cell membrane</location>
        <topology evidence="7">Single-pass type II membrane protein</topology>
    </subcellularLocation>
    <text evidence="7">Localizes to the division septum where it forms a ring structure.</text>
</comment>
<comment type="similarity">
    <text evidence="7">Belongs to the FtsL family.</text>
</comment>
<evidence type="ECO:0000256" key="4">
    <source>
        <dbReference type="ARBA" id="ARBA00022989"/>
    </source>
</evidence>
<keyword evidence="11" id="KW-1185">Reference proteome</keyword>
<keyword evidence="6 7" id="KW-0131">Cell cycle</keyword>
<protein>
    <recommendedName>
        <fullName evidence="7 8">Cell division protein FtsL</fullName>
    </recommendedName>
</protein>
<evidence type="ECO:0000256" key="9">
    <source>
        <dbReference type="SAM" id="MobiDB-lite"/>
    </source>
</evidence>
<comment type="caution">
    <text evidence="10">The sequence shown here is derived from an EMBL/GenBank/DDBJ whole genome shotgun (WGS) entry which is preliminary data.</text>
</comment>
<keyword evidence="3 7" id="KW-0812">Transmembrane</keyword>
<accession>A0ABS6JIY0</accession>
<comment type="function">
    <text evidence="7">Essential cell division protein.</text>
</comment>
<organism evidence="10 11">
    <name type="scientific">Evansella tamaricis</name>
    <dbReference type="NCBI Taxonomy" id="2069301"/>
    <lineage>
        <taxon>Bacteria</taxon>
        <taxon>Bacillati</taxon>
        <taxon>Bacillota</taxon>
        <taxon>Bacilli</taxon>
        <taxon>Bacillales</taxon>
        <taxon>Bacillaceae</taxon>
        <taxon>Evansella</taxon>
    </lineage>
</organism>
<sequence length="121" mass="13720">MSPLVQKQLHQPNPTPSKGKKVGKKSAYKSRITKGEKFIYAVALVGIVFAFFLVLTNYASIYMTNHQIQQTETDIREQLSVNEGLDLQVMELSDPERILAMAEDMGMVLDEENVRYTHSND</sequence>
<evidence type="ECO:0000256" key="6">
    <source>
        <dbReference type="ARBA" id="ARBA00023306"/>
    </source>
</evidence>
<dbReference type="Pfam" id="PF04977">
    <property type="entry name" value="DivIC"/>
    <property type="match status" value="1"/>
</dbReference>
<dbReference type="Proteomes" id="UP000784880">
    <property type="component" value="Unassembled WGS sequence"/>
</dbReference>
<evidence type="ECO:0000256" key="5">
    <source>
        <dbReference type="ARBA" id="ARBA00023136"/>
    </source>
</evidence>
<keyword evidence="2 7" id="KW-0132">Cell division</keyword>
<reference evidence="10 11" key="1">
    <citation type="submission" date="2021-06" db="EMBL/GenBank/DDBJ databases">
        <title>Bacillus sp. RD4P76, an endophyte from a halophyte.</title>
        <authorList>
            <person name="Sun J.-Q."/>
        </authorList>
    </citation>
    <scope>NUCLEOTIDE SEQUENCE [LARGE SCALE GENOMIC DNA]</scope>
    <source>
        <strain evidence="10 11">CGMCC 1.15917</strain>
    </source>
</reference>
<evidence type="ECO:0000256" key="8">
    <source>
        <dbReference type="NCBIfam" id="TIGR02209"/>
    </source>
</evidence>
<keyword evidence="4 7" id="KW-1133">Transmembrane helix</keyword>
<evidence type="ECO:0000313" key="10">
    <source>
        <dbReference type="EMBL" id="MBU9712415.1"/>
    </source>
</evidence>
<name>A0ABS6JIY0_9BACI</name>
<evidence type="ECO:0000256" key="1">
    <source>
        <dbReference type="ARBA" id="ARBA00022475"/>
    </source>
</evidence>
<keyword evidence="5 7" id="KW-0472">Membrane</keyword>
<gene>
    <name evidence="7 10" type="primary">ftsL</name>
    <name evidence="10" type="ORF">KS419_11750</name>
</gene>
<feature type="transmembrane region" description="Helical" evidence="7">
    <location>
        <begin position="38"/>
        <end position="59"/>
    </location>
</feature>
<evidence type="ECO:0000256" key="7">
    <source>
        <dbReference type="HAMAP-Rule" id="MF_00910"/>
    </source>
</evidence>
<proteinExistence type="inferred from homology"/>
<dbReference type="InterPro" id="IPR011922">
    <property type="entry name" value="Cell_div_FtsL"/>
</dbReference>
<dbReference type="RefSeq" id="WP_217066596.1">
    <property type="nucleotide sequence ID" value="NZ_JAHQCS010000100.1"/>
</dbReference>
<dbReference type="HAMAP" id="MF_00910">
    <property type="entry name" value="FtsL"/>
    <property type="match status" value="1"/>
</dbReference>
<dbReference type="InterPro" id="IPR007060">
    <property type="entry name" value="FtsL/DivIC"/>
</dbReference>
<dbReference type="GO" id="GO:0051301">
    <property type="term" value="P:cell division"/>
    <property type="evidence" value="ECO:0007669"/>
    <property type="project" value="UniProtKB-KW"/>
</dbReference>